<dbReference type="GO" id="GO:0051213">
    <property type="term" value="F:dioxygenase activity"/>
    <property type="evidence" value="ECO:0007669"/>
    <property type="project" value="UniProtKB-KW"/>
</dbReference>
<dbReference type="InterPro" id="IPR029068">
    <property type="entry name" value="Glyas_Bleomycin-R_OHBP_Dase"/>
</dbReference>
<protein>
    <submittedName>
        <fullName evidence="3">Glyoxalase/bleomycin resistance protein/dioxygenase</fullName>
        <ecNumber evidence="3">4.4.1.5</ecNumber>
    </submittedName>
</protein>
<dbReference type="EC" id="4.4.1.5" evidence="3"/>
<dbReference type="AlphaFoldDB" id="T0ZZ32"/>
<dbReference type="Gene3D" id="3.30.720.120">
    <property type="match status" value="1"/>
</dbReference>
<dbReference type="Gene3D" id="3.30.720.110">
    <property type="match status" value="1"/>
</dbReference>
<evidence type="ECO:0000259" key="2">
    <source>
        <dbReference type="PROSITE" id="PS51819"/>
    </source>
</evidence>
<feature type="domain" description="VOC" evidence="2">
    <location>
        <begin position="1"/>
        <end position="106"/>
    </location>
</feature>
<comment type="caution">
    <text evidence="3">The sequence shown here is derived from an EMBL/GenBank/DDBJ whole genome shotgun (WGS) entry which is preliminary data.</text>
</comment>
<keyword evidence="3" id="KW-0560">Oxidoreductase</keyword>
<feature type="region of interest" description="Disordered" evidence="1">
    <location>
        <begin position="72"/>
        <end position="95"/>
    </location>
</feature>
<reference evidence="3" key="1">
    <citation type="submission" date="2013-08" db="EMBL/GenBank/DDBJ databases">
        <authorList>
            <person name="Mendez C."/>
            <person name="Richter M."/>
            <person name="Ferrer M."/>
            <person name="Sanchez J."/>
        </authorList>
    </citation>
    <scope>NUCLEOTIDE SEQUENCE</scope>
</reference>
<dbReference type="EMBL" id="AUZZ01005375">
    <property type="protein sequence ID" value="EQD49853.1"/>
    <property type="molecule type" value="Genomic_DNA"/>
</dbReference>
<evidence type="ECO:0000313" key="3">
    <source>
        <dbReference type="EMBL" id="EQD49853.1"/>
    </source>
</evidence>
<organism evidence="3">
    <name type="scientific">mine drainage metagenome</name>
    <dbReference type="NCBI Taxonomy" id="410659"/>
    <lineage>
        <taxon>unclassified sequences</taxon>
        <taxon>metagenomes</taxon>
        <taxon>ecological metagenomes</taxon>
    </lineage>
</organism>
<dbReference type="PROSITE" id="PS51819">
    <property type="entry name" value="VOC"/>
    <property type="match status" value="1"/>
</dbReference>
<dbReference type="SUPFAM" id="SSF54593">
    <property type="entry name" value="Glyoxalase/Bleomycin resistance protein/Dihydroxybiphenyl dioxygenase"/>
    <property type="match status" value="1"/>
</dbReference>
<feature type="compositionally biased region" description="Basic and acidic residues" evidence="1">
    <location>
        <begin position="83"/>
        <end position="95"/>
    </location>
</feature>
<gene>
    <name evidence="3" type="ORF">B2A_07509</name>
</gene>
<sequence length="110" mass="12112">DAPGLIRFIETAIGGRLSGTEVEPDGRIAHAEIRVEDGFVMIGEAPPGRAPFPAMLHVYVRDSDTAYRRALEAGATPVQPPTDRPDGQRRAGVRDRWGNEWWFSSPISKD</sequence>
<proteinExistence type="predicted"/>
<dbReference type="Pfam" id="PF00903">
    <property type="entry name" value="Glyoxalase"/>
    <property type="match status" value="1"/>
</dbReference>
<evidence type="ECO:0000256" key="1">
    <source>
        <dbReference type="SAM" id="MobiDB-lite"/>
    </source>
</evidence>
<reference evidence="3" key="2">
    <citation type="journal article" date="2014" name="ISME J.">
        <title>Microbial stratification in low pH oxic and suboxic macroscopic growths along an acid mine drainage.</title>
        <authorList>
            <person name="Mendez-Garcia C."/>
            <person name="Mesa V."/>
            <person name="Sprenger R.R."/>
            <person name="Richter M."/>
            <person name="Diez M.S."/>
            <person name="Solano J."/>
            <person name="Bargiela R."/>
            <person name="Golyshina O.V."/>
            <person name="Manteca A."/>
            <person name="Ramos J.L."/>
            <person name="Gallego J.R."/>
            <person name="Llorente I."/>
            <person name="Martins Dos Santos V.A."/>
            <person name="Jensen O.N."/>
            <person name="Pelaez A.I."/>
            <person name="Sanchez J."/>
            <person name="Ferrer M."/>
        </authorList>
    </citation>
    <scope>NUCLEOTIDE SEQUENCE</scope>
</reference>
<name>T0ZZ32_9ZZZZ</name>
<feature type="non-terminal residue" evidence="3">
    <location>
        <position position="1"/>
    </location>
</feature>
<dbReference type="InterPro" id="IPR004360">
    <property type="entry name" value="Glyas_Fos-R_dOase_dom"/>
</dbReference>
<keyword evidence="3" id="KW-0456">Lyase</keyword>
<keyword evidence="3" id="KW-0223">Dioxygenase</keyword>
<dbReference type="GO" id="GO:0004462">
    <property type="term" value="F:lactoylglutathione lyase activity"/>
    <property type="evidence" value="ECO:0007669"/>
    <property type="project" value="UniProtKB-EC"/>
</dbReference>
<dbReference type="InterPro" id="IPR037523">
    <property type="entry name" value="VOC_core"/>
</dbReference>
<accession>T0ZZ32</accession>